<keyword evidence="2" id="KW-1185">Reference proteome</keyword>
<evidence type="ECO:0000313" key="2">
    <source>
        <dbReference type="Proteomes" id="UP001162992"/>
    </source>
</evidence>
<evidence type="ECO:0000313" key="1">
    <source>
        <dbReference type="EMBL" id="KAJ7551754.1"/>
    </source>
</evidence>
<organism evidence="1 2">
    <name type="scientific">Diphasiastrum complanatum</name>
    <name type="common">Issler's clubmoss</name>
    <name type="synonym">Lycopodium complanatum</name>
    <dbReference type="NCBI Taxonomy" id="34168"/>
    <lineage>
        <taxon>Eukaryota</taxon>
        <taxon>Viridiplantae</taxon>
        <taxon>Streptophyta</taxon>
        <taxon>Embryophyta</taxon>
        <taxon>Tracheophyta</taxon>
        <taxon>Lycopodiopsida</taxon>
        <taxon>Lycopodiales</taxon>
        <taxon>Lycopodiaceae</taxon>
        <taxon>Lycopodioideae</taxon>
        <taxon>Diphasiastrum</taxon>
    </lineage>
</organism>
<proteinExistence type="predicted"/>
<gene>
    <name evidence="1" type="ORF">O6H91_06G027200</name>
</gene>
<dbReference type="EMBL" id="CM055097">
    <property type="protein sequence ID" value="KAJ7551754.1"/>
    <property type="molecule type" value="Genomic_DNA"/>
</dbReference>
<name>A0ACC2DC89_DIPCM</name>
<dbReference type="Proteomes" id="UP001162992">
    <property type="component" value="Chromosome 6"/>
</dbReference>
<sequence length="782" mass="86946">MYAVGRLGNYISQGVYTVSAPFQPFGGAVDIIVVQQEDGSFKSTPWSVRFGKFQGVLKQLEAQVDIAVNDVDADFHMYLDSTGEAYFLQDSDSDVDEAVLSLSSSRDETSATLTPQINKPEDESNQGDIEQEISRQFASEQEIVKDVQFIEEEHGLRPSITESDSFLSELAIRGSEDVAKSPHGSGRFLKALPFPANELPIDQSGIDGDYNVKTKVVLMNVDGQMMMAPLASLVKRAEALKTSSDTILKEPSESEAKIGQRVECSGVHAGFQDLLDTDSELNGGSTFTTATFSEGTDAIQAAIEGKAANISIHSNLERNVGAKITQALDEASYDSQTSHVGMEGSMTADLSSCSHVSVENNDREWPRIAEKDDIDDVDVMREVKHNEDATYSSNRPGNFLFEKPELFFSFRKMEDIDEDIGSHSGRYYDAVDEDALTAFENLPQSSLSQKDESGMTRLEQSHQMIETGSAMTSAGGWKLWPFLSRRTPAIHEVSPVVSQHTQLSSTRSIAERPFTIENSRTNEYRGEESKGKVRIYVPSSQQLAGLKLQEGKNKITFSFFTRVLGRQQVDARVYLWKWNARIVISDVDGTITRSDVLGQVMPLVGKDWTQTGVTRLFTAIKDNGYQLMFLSARAISQAYLTRQFLLNLKQDGEPLPDGPVVISPDGLFPSFYREVIRRTPHEFKIVCLQGIRSLFPLDCNPFYAGFGNRDTDEISYLNVGIPGGKIFIINPKGEVIVNNMVGIKTYTSLHKLVHDIFPMVTNTEQEDFNSWNYWKLPLPNVD</sequence>
<comment type="caution">
    <text evidence="1">The sequence shown here is derived from an EMBL/GenBank/DDBJ whole genome shotgun (WGS) entry which is preliminary data.</text>
</comment>
<accession>A0ACC2DC89</accession>
<protein>
    <submittedName>
        <fullName evidence="1">Uncharacterized protein</fullName>
    </submittedName>
</protein>
<reference evidence="2" key="1">
    <citation type="journal article" date="2024" name="Proc. Natl. Acad. Sci. U.S.A.">
        <title>Extraordinary preservation of gene collinearity over three hundred million years revealed in homosporous lycophytes.</title>
        <authorList>
            <person name="Li C."/>
            <person name="Wickell D."/>
            <person name="Kuo L.Y."/>
            <person name="Chen X."/>
            <person name="Nie B."/>
            <person name="Liao X."/>
            <person name="Peng D."/>
            <person name="Ji J."/>
            <person name="Jenkins J."/>
            <person name="Williams M."/>
            <person name="Shu S."/>
            <person name="Plott C."/>
            <person name="Barry K."/>
            <person name="Rajasekar S."/>
            <person name="Grimwood J."/>
            <person name="Han X."/>
            <person name="Sun S."/>
            <person name="Hou Z."/>
            <person name="He W."/>
            <person name="Dai G."/>
            <person name="Sun C."/>
            <person name="Schmutz J."/>
            <person name="Leebens-Mack J.H."/>
            <person name="Li F.W."/>
            <person name="Wang L."/>
        </authorList>
    </citation>
    <scope>NUCLEOTIDE SEQUENCE [LARGE SCALE GENOMIC DNA]</scope>
    <source>
        <strain evidence="2">cv. PW_Plant_1</strain>
    </source>
</reference>